<organism evidence="1 2">
    <name type="scientific">Drechslerella dactyloides</name>
    <name type="common">Nematode-trapping fungus</name>
    <name type="synonym">Arthrobotrys dactyloides</name>
    <dbReference type="NCBI Taxonomy" id="74499"/>
    <lineage>
        <taxon>Eukaryota</taxon>
        <taxon>Fungi</taxon>
        <taxon>Dikarya</taxon>
        <taxon>Ascomycota</taxon>
        <taxon>Pezizomycotina</taxon>
        <taxon>Orbiliomycetes</taxon>
        <taxon>Orbiliales</taxon>
        <taxon>Orbiliaceae</taxon>
        <taxon>Drechslerella</taxon>
    </lineage>
</organism>
<dbReference type="AlphaFoldDB" id="A0AAD6J3M3"/>
<sequence length="75" mass="9000">MPCKASLPPMDFARDDTPPQIWDRIMRERQWVGRKLDAFLKAGSGHGERVRYTDLMRRWERQQRAAQRALRHSQH</sequence>
<dbReference type="EMBL" id="JAQGDS010000001">
    <property type="protein sequence ID" value="KAJ6263909.1"/>
    <property type="molecule type" value="Genomic_DNA"/>
</dbReference>
<keyword evidence="2" id="KW-1185">Reference proteome</keyword>
<evidence type="ECO:0000313" key="1">
    <source>
        <dbReference type="EMBL" id="KAJ6263909.1"/>
    </source>
</evidence>
<gene>
    <name evidence="1" type="ORF">Dda_0046</name>
</gene>
<protein>
    <submittedName>
        <fullName evidence="1">Uncharacterized protein</fullName>
    </submittedName>
</protein>
<evidence type="ECO:0000313" key="2">
    <source>
        <dbReference type="Proteomes" id="UP001221413"/>
    </source>
</evidence>
<comment type="caution">
    <text evidence="1">The sequence shown here is derived from an EMBL/GenBank/DDBJ whole genome shotgun (WGS) entry which is preliminary data.</text>
</comment>
<dbReference type="Proteomes" id="UP001221413">
    <property type="component" value="Unassembled WGS sequence"/>
</dbReference>
<reference evidence="1" key="1">
    <citation type="submission" date="2023-01" db="EMBL/GenBank/DDBJ databases">
        <title>The chitinases involved in constricting ring structure development in the nematode-trapping fungus Drechslerella dactyloides.</title>
        <authorList>
            <person name="Wang R."/>
            <person name="Zhang L."/>
            <person name="Tang P."/>
            <person name="Li S."/>
            <person name="Liang L."/>
        </authorList>
    </citation>
    <scope>NUCLEOTIDE SEQUENCE</scope>
    <source>
        <strain evidence="1">YMF1.00031</strain>
    </source>
</reference>
<name>A0AAD6J3M3_DREDA</name>
<proteinExistence type="predicted"/>
<accession>A0AAD6J3M3</accession>